<dbReference type="OrthoDB" id="2356263at2"/>
<dbReference type="SUPFAM" id="SSF46689">
    <property type="entry name" value="Homeodomain-like"/>
    <property type="match status" value="1"/>
</dbReference>
<dbReference type="GO" id="GO:0003700">
    <property type="term" value="F:DNA-binding transcription factor activity"/>
    <property type="evidence" value="ECO:0007669"/>
    <property type="project" value="TreeGrafter"/>
</dbReference>
<keyword evidence="3 5" id="KW-0238">DNA-binding</keyword>
<evidence type="ECO:0000313" key="7">
    <source>
        <dbReference type="EMBL" id="ARN73112.1"/>
    </source>
</evidence>
<dbReference type="Gene3D" id="1.10.357.10">
    <property type="entry name" value="Tetracycline Repressor, domain 2"/>
    <property type="match status" value="1"/>
</dbReference>
<dbReference type="PRINTS" id="PR00455">
    <property type="entry name" value="HTHTETR"/>
</dbReference>
<dbReference type="GO" id="GO:0000976">
    <property type="term" value="F:transcription cis-regulatory region binding"/>
    <property type="evidence" value="ECO:0007669"/>
    <property type="project" value="TreeGrafter"/>
</dbReference>
<gene>
    <name evidence="7" type="ORF">BST96_02720</name>
</gene>
<dbReference type="InterPro" id="IPR050109">
    <property type="entry name" value="HTH-type_TetR-like_transc_reg"/>
</dbReference>
<dbReference type="Pfam" id="PF13977">
    <property type="entry name" value="TetR_C_6"/>
    <property type="match status" value="1"/>
</dbReference>
<dbReference type="InterPro" id="IPR039538">
    <property type="entry name" value="BetI_C"/>
</dbReference>
<dbReference type="EMBL" id="CP019343">
    <property type="protein sequence ID" value="ARN73112.1"/>
    <property type="molecule type" value="Genomic_DNA"/>
</dbReference>
<reference evidence="7 8" key="1">
    <citation type="submission" date="2016-11" db="EMBL/GenBank/DDBJ databases">
        <title>Trade-off between light-utilization and light-protection in marine flavobacteria.</title>
        <authorList>
            <person name="Kumagai Y."/>
        </authorList>
    </citation>
    <scope>NUCLEOTIDE SEQUENCE [LARGE SCALE GENOMIC DNA]</scope>
    <source>
        <strain evidence="7 8">NBRC 107125</strain>
    </source>
</reference>
<dbReference type="Proteomes" id="UP000193450">
    <property type="component" value="Chromosome"/>
</dbReference>
<dbReference type="PANTHER" id="PTHR30055">
    <property type="entry name" value="HTH-TYPE TRANSCRIPTIONAL REGULATOR RUTR"/>
    <property type="match status" value="1"/>
</dbReference>
<sequence length="192" mass="21518">MSERKQQILQAAIEIIAGQGYGSLTMRALARASDLKLGALQYHYKTRDDMLRALVGYIADEYRQSFELVAGEVDTPNVDDIVQFILDDSIDSALQSDKLWPQLWAMAEVEPLVADLVGEIYEEYLQIIERLFEAVGSKSPRAEALFILSLVEGTTLFVGSGRPWQAEKETVREAVVDYVQSRFNPGSKKALK</sequence>
<keyword evidence="1" id="KW-0678">Repressor</keyword>
<dbReference type="Pfam" id="PF00440">
    <property type="entry name" value="TetR_N"/>
    <property type="match status" value="1"/>
</dbReference>
<dbReference type="PROSITE" id="PS50977">
    <property type="entry name" value="HTH_TETR_2"/>
    <property type="match status" value="1"/>
</dbReference>
<evidence type="ECO:0000259" key="6">
    <source>
        <dbReference type="PROSITE" id="PS50977"/>
    </source>
</evidence>
<evidence type="ECO:0000256" key="1">
    <source>
        <dbReference type="ARBA" id="ARBA00022491"/>
    </source>
</evidence>
<organism evidence="7 8">
    <name type="scientific">Oceanicoccus sagamiensis</name>
    <dbReference type="NCBI Taxonomy" id="716816"/>
    <lineage>
        <taxon>Bacteria</taxon>
        <taxon>Pseudomonadati</taxon>
        <taxon>Pseudomonadota</taxon>
        <taxon>Gammaproteobacteria</taxon>
        <taxon>Cellvibrionales</taxon>
        <taxon>Spongiibacteraceae</taxon>
        <taxon>Oceanicoccus</taxon>
    </lineage>
</organism>
<feature type="domain" description="HTH tetR-type" evidence="6">
    <location>
        <begin position="2"/>
        <end position="62"/>
    </location>
</feature>
<dbReference type="RefSeq" id="WP_085757210.1">
    <property type="nucleotide sequence ID" value="NZ_CP019343.1"/>
</dbReference>
<dbReference type="PANTHER" id="PTHR30055:SF234">
    <property type="entry name" value="HTH-TYPE TRANSCRIPTIONAL REGULATOR BETI"/>
    <property type="match status" value="1"/>
</dbReference>
<dbReference type="InterPro" id="IPR036271">
    <property type="entry name" value="Tet_transcr_reg_TetR-rel_C_sf"/>
</dbReference>
<feature type="DNA-binding region" description="H-T-H motif" evidence="5">
    <location>
        <begin position="25"/>
        <end position="44"/>
    </location>
</feature>
<evidence type="ECO:0000256" key="4">
    <source>
        <dbReference type="ARBA" id="ARBA00023163"/>
    </source>
</evidence>
<keyword evidence="4" id="KW-0804">Transcription</keyword>
<dbReference type="SUPFAM" id="SSF48498">
    <property type="entry name" value="Tetracyclin repressor-like, C-terminal domain"/>
    <property type="match status" value="1"/>
</dbReference>
<proteinExistence type="predicted"/>
<protein>
    <submittedName>
        <fullName evidence="7">TetR family transcriptional regulator</fullName>
    </submittedName>
</protein>
<dbReference type="InterPro" id="IPR001647">
    <property type="entry name" value="HTH_TetR"/>
</dbReference>
<dbReference type="STRING" id="716816.BST96_02720"/>
<keyword evidence="2" id="KW-0805">Transcription regulation</keyword>
<dbReference type="InterPro" id="IPR009057">
    <property type="entry name" value="Homeodomain-like_sf"/>
</dbReference>
<accession>A0A1X9N9K6</accession>
<evidence type="ECO:0000256" key="2">
    <source>
        <dbReference type="ARBA" id="ARBA00023015"/>
    </source>
</evidence>
<evidence type="ECO:0000256" key="3">
    <source>
        <dbReference type="ARBA" id="ARBA00023125"/>
    </source>
</evidence>
<name>A0A1X9N9K6_9GAMM</name>
<dbReference type="AlphaFoldDB" id="A0A1X9N9K6"/>
<dbReference type="KEGG" id="osg:BST96_02720"/>
<evidence type="ECO:0000256" key="5">
    <source>
        <dbReference type="PROSITE-ProRule" id="PRU00335"/>
    </source>
</evidence>
<keyword evidence="8" id="KW-1185">Reference proteome</keyword>
<evidence type="ECO:0000313" key="8">
    <source>
        <dbReference type="Proteomes" id="UP000193450"/>
    </source>
</evidence>